<comment type="caution">
    <text evidence="1">The sequence shown here is derived from an EMBL/GenBank/DDBJ whole genome shotgun (WGS) entry which is preliminary data.</text>
</comment>
<dbReference type="EMBL" id="CM045872">
    <property type="protein sequence ID" value="KAI7950223.1"/>
    <property type="molecule type" value="Genomic_DNA"/>
</dbReference>
<name>A0ACC0EDI3_9BASI</name>
<keyword evidence="2" id="KW-1185">Reference proteome</keyword>
<reference evidence="1 2" key="3">
    <citation type="journal article" date="2022" name="Microbiol. Spectr.">
        <title>Folding features and dynamics of 3D genome architecture in plant fungal pathogens.</title>
        <authorList>
            <person name="Xia C."/>
        </authorList>
    </citation>
    <scope>NUCLEOTIDE SEQUENCE [LARGE SCALE GENOMIC DNA]</scope>
    <source>
        <strain evidence="1 2">93-210</strain>
    </source>
</reference>
<dbReference type="Proteomes" id="UP001060170">
    <property type="component" value="Chromosome 8"/>
</dbReference>
<proteinExistence type="predicted"/>
<gene>
    <name evidence="1" type="ORF">MJO28_009044</name>
</gene>
<evidence type="ECO:0000313" key="1">
    <source>
        <dbReference type="EMBL" id="KAI7950223.1"/>
    </source>
</evidence>
<reference evidence="2" key="1">
    <citation type="journal article" date="2018" name="BMC Genomics">
        <title>Genomic insights into host adaptation between the wheat stripe rust pathogen (Puccinia striiformis f. sp. tritici) and the barley stripe rust pathogen (Puccinia striiformis f. sp. hordei).</title>
        <authorList>
            <person name="Xia C."/>
            <person name="Wang M."/>
            <person name="Yin C."/>
            <person name="Cornejo O.E."/>
            <person name="Hulbert S.H."/>
            <person name="Chen X."/>
        </authorList>
    </citation>
    <scope>NUCLEOTIDE SEQUENCE [LARGE SCALE GENOMIC DNA]</scope>
    <source>
        <strain evidence="2">93-210</strain>
    </source>
</reference>
<evidence type="ECO:0000313" key="2">
    <source>
        <dbReference type="Proteomes" id="UP001060170"/>
    </source>
</evidence>
<accession>A0ACC0EDI3</accession>
<protein>
    <submittedName>
        <fullName evidence="1">Uncharacterized protein</fullName>
    </submittedName>
</protein>
<sequence>MSFKMRLRTNYSNSTQQQGKVILVTPLGWALMPPCSLLLTIKLTVSRKQGNQATNPVAQPRIQLRFVGNQMKFETAS</sequence>
<reference evidence="2" key="2">
    <citation type="journal article" date="2018" name="Mol. Plant Microbe Interact.">
        <title>Genome sequence resources for the wheat stripe rust pathogen (Puccinia striiformis f. sp. tritici) and the barley stripe rust pathogen (Puccinia striiformis f. sp. hordei).</title>
        <authorList>
            <person name="Xia C."/>
            <person name="Wang M."/>
            <person name="Yin C."/>
            <person name="Cornejo O.E."/>
            <person name="Hulbert S.H."/>
            <person name="Chen X."/>
        </authorList>
    </citation>
    <scope>NUCLEOTIDE SEQUENCE [LARGE SCALE GENOMIC DNA]</scope>
    <source>
        <strain evidence="2">93-210</strain>
    </source>
</reference>
<organism evidence="1 2">
    <name type="scientific">Puccinia striiformis f. sp. tritici</name>
    <dbReference type="NCBI Taxonomy" id="168172"/>
    <lineage>
        <taxon>Eukaryota</taxon>
        <taxon>Fungi</taxon>
        <taxon>Dikarya</taxon>
        <taxon>Basidiomycota</taxon>
        <taxon>Pucciniomycotina</taxon>
        <taxon>Pucciniomycetes</taxon>
        <taxon>Pucciniales</taxon>
        <taxon>Pucciniaceae</taxon>
        <taxon>Puccinia</taxon>
    </lineage>
</organism>